<accession>A0A966DU69</accession>
<name>A0A966DU69_9SPHI</name>
<sequence>MYNADNQDDIFFARIEVNIRQHAKHQRMTLCDLAAAIDMTEAGFYKMLSTDSMKVKTLKKIAEVLNLPVNIFFEEFVPPPNSKGFVWRPEVYTTEAEGLYITEREGLKRQIELLESQIADKNKIIELLSKK</sequence>
<dbReference type="GO" id="GO:0003677">
    <property type="term" value="F:DNA binding"/>
    <property type="evidence" value="ECO:0007669"/>
    <property type="project" value="InterPro"/>
</dbReference>
<dbReference type="AlphaFoldDB" id="A0A966DU69"/>
<keyword evidence="4" id="KW-1185">Reference proteome</keyword>
<dbReference type="InterPro" id="IPR010982">
    <property type="entry name" value="Lambda_DNA-bd_dom_sf"/>
</dbReference>
<feature type="domain" description="HTH cro/C1-type" evidence="2">
    <location>
        <begin position="18"/>
        <end position="67"/>
    </location>
</feature>
<dbReference type="InterPro" id="IPR001387">
    <property type="entry name" value="Cro/C1-type_HTH"/>
</dbReference>
<dbReference type="SUPFAM" id="SSF47413">
    <property type="entry name" value="lambda repressor-like DNA-binding domains"/>
    <property type="match status" value="1"/>
</dbReference>
<keyword evidence="1" id="KW-0175">Coiled coil</keyword>
<protein>
    <submittedName>
        <fullName evidence="3">Helix-turn-helix domain-containing protein</fullName>
    </submittedName>
</protein>
<evidence type="ECO:0000259" key="2">
    <source>
        <dbReference type="Pfam" id="PF13443"/>
    </source>
</evidence>
<evidence type="ECO:0000313" key="3">
    <source>
        <dbReference type="EMBL" id="NCD70072.1"/>
    </source>
</evidence>
<dbReference type="EMBL" id="WWEO01000042">
    <property type="protein sequence ID" value="NCD70072.1"/>
    <property type="molecule type" value="Genomic_DNA"/>
</dbReference>
<organism evidence="3 4">
    <name type="scientific">Mucilaginibacter agri</name>
    <dbReference type="NCBI Taxonomy" id="2695265"/>
    <lineage>
        <taxon>Bacteria</taxon>
        <taxon>Pseudomonadati</taxon>
        <taxon>Bacteroidota</taxon>
        <taxon>Sphingobacteriia</taxon>
        <taxon>Sphingobacteriales</taxon>
        <taxon>Sphingobacteriaceae</taxon>
        <taxon>Mucilaginibacter</taxon>
    </lineage>
</organism>
<dbReference type="Pfam" id="PF13443">
    <property type="entry name" value="HTH_26"/>
    <property type="match status" value="1"/>
</dbReference>
<dbReference type="Proteomes" id="UP000638732">
    <property type="component" value="Unassembled WGS sequence"/>
</dbReference>
<evidence type="ECO:0000256" key="1">
    <source>
        <dbReference type="SAM" id="Coils"/>
    </source>
</evidence>
<reference evidence="3" key="1">
    <citation type="submission" date="2020-01" db="EMBL/GenBank/DDBJ databases">
        <authorList>
            <person name="Seo Y.L."/>
        </authorList>
    </citation>
    <scope>NUCLEOTIDE SEQUENCE</scope>
    <source>
        <strain evidence="3">R11</strain>
    </source>
</reference>
<feature type="coiled-coil region" evidence="1">
    <location>
        <begin position="104"/>
        <end position="131"/>
    </location>
</feature>
<dbReference type="Gene3D" id="1.10.260.40">
    <property type="entry name" value="lambda repressor-like DNA-binding domains"/>
    <property type="match status" value="1"/>
</dbReference>
<reference evidence="3" key="2">
    <citation type="submission" date="2020-10" db="EMBL/GenBank/DDBJ databases">
        <title>Mucilaginibacter sp. nov., isolated from soil.</title>
        <authorList>
            <person name="Jeon C.O."/>
        </authorList>
    </citation>
    <scope>NUCLEOTIDE SEQUENCE</scope>
    <source>
        <strain evidence="3">R11</strain>
    </source>
</reference>
<dbReference type="RefSeq" id="WP_166586037.1">
    <property type="nucleotide sequence ID" value="NZ_WWEO01000042.1"/>
</dbReference>
<proteinExistence type="predicted"/>
<comment type="caution">
    <text evidence="3">The sequence shown here is derived from an EMBL/GenBank/DDBJ whole genome shotgun (WGS) entry which is preliminary data.</text>
</comment>
<gene>
    <name evidence="3" type="ORF">GSY63_11950</name>
</gene>
<evidence type="ECO:0000313" key="4">
    <source>
        <dbReference type="Proteomes" id="UP000638732"/>
    </source>
</evidence>